<evidence type="ECO:0000256" key="4">
    <source>
        <dbReference type="ARBA" id="ARBA00022989"/>
    </source>
</evidence>
<keyword evidence="5 6" id="KW-0472">Membrane</keyword>
<feature type="non-terminal residue" evidence="8">
    <location>
        <position position="71"/>
    </location>
</feature>
<evidence type="ECO:0000313" key="8">
    <source>
        <dbReference type="EMBL" id="EOD53807.1"/>
    </source>
</evidence>
<evidence type="ECO:0000256" key="1">
    <source>
        <dbReference type="ARBA" id="ARBA00004651"/>
    </source>
</evidence>
<evidence type="ECO:0000256" key="3">
    <source>
        <dbReference type="ARBA" id="ARBA00022692"/>
    </source>
</evidence>
<dbReference type="RefSeq" id="WP_005907667.1">
    <property type="nucleotide sequence ID" value="NZ_AQGQ01000165.1"/>
</dbReference>
<keyword evidence="2" id="KW-1003">Cell membrane</keyword>
<feature type="domain" description="DNA translocase FtsK 4TM region" evidence="7">
    <location>
        <begin position="15"/>
        <end position="70"/>
    </location>
</feature>
<evidence type="ECO:0000313" key="9">
    <source>
        <dbReference type="Proteomes" id="UP000013526"/>
    </source>
</evidence>
<comment type="caution">
    <text evidence="8">The sequence shown here is derived from an EMBL/GenBank/DDBJ whole genome shotgun (WGS) entry which is preliminary data.</text>
</comment>
<keyword evidence="3 6" id="KW-0812">Transmembrane</keyword>
<dbReference type="EMBL" id="AQGQ01000165">
    <property type="protein sequence ID" value="EOD53807.1"/>
    <property type="molecule type" value="Genomic_DNA"/>
</dbReference>
<dbReference type="InterPro" id="IPR025199">
    <property type="entry name" value="FtsK_4TM"/>
</dbReference>
<feature type="transmembrane region" description="Helical" evidence="6">
    <location>
        <begin position="20"/>
        <end position="41"/>
    </location>
</feature>
<keyword evidence="9" id="KW-1185">Reference proteome</keyword>
<dbReference type="Pfam" id="PF13491">
    <property type="entry name" value="FtsK_4TM"/>
    <property type="match status" value="1"/>
</dbReference>
<comment type="subcellular location">
    <subcellularLocation>
        <location evidence="1">Cell membrane</location>
        <topology evidence="1">Multi-pass membrane protein</topology>
    </subcellularLocation>
</comment>
<dbReference type="Proteomes" id="UP000013526">
    <property type="component" value="Unassembled WGS sequence"/>
</dbReference>
<name>R1F1T9_9GAMM</name>
<keyword evidence="4 6" id="KW-1133">Transmembrane helix</keyword>
<gene>
    <name evidence="8" type="ORF">G113_17577</name>
</gene>
<reference evidence="8 9" key="1">
    <citation type="journal article" date="2013" name="Genome Announc.">
        <title>Draft Genome Sequence of Aeromonas molluscorum Strain 848TT, Isolated from Bivalve Molluscs.</title>
        <authorList>
            <person name="Spataro N."/>
            <person name="Farfan M."/>
            <person name="Albarral V."/>
            <person name="Sanglas A."/>
            <person name="Loren J.G."/>
            <person name="Fuste M.C."/>
            <person name="Bosch E."/>
        </authorList>
    </citation>
    <scope>NUCLEOTIDE SEQUENCE [LARGE SCALE GENOMIC DNA]</scope>
    <source>
        <strain evidence="8 9">848</strain>
    </source>
</reference>
<evidence type="ECO:0000256" key="6">
    <source>
        <dbReference type="SAM" id="Phobius"/>
    </source>
</evidence>
<dbReference type="GO" id="GO:0005886">
    <property type="term" value="C:plasma membrane"/>
    <property type="evidence" value="ECO:0007669"/>
    <property type="project" value="UniProtKB-SubCell"/>
</dbReference>
<protein>
    <submittedName>
        <fullName evidence="8">DNA translocase FtsK</fullName>
    </submittedName>
</protein>
<organism evidence="8 9">
    <name type="scientific">Aeromonas molluscorum 848</name>
    <dbReference type="NCBI Taxonomy" id="1268236"/>
    <lineage>
        <taxon>Bacteria</taxon>
        <taxon>Pseudomonadati</taxon>
        <taxon>Pseudomonadota</taxon>
        <taxon>Gammaproteobacteria</taxon>
        <taxon>Aeromonadales</taxon>
        <taxon>Aeromonadaceae</taxon>
        <taxon>Aeromonas</taxon>
    </lineage>
</organism>
<sequence>MAEKKLFTPLSGTQRIFEAVLIAITLLAAYLLLALLTYHPADPGWSQTSWEGDVKNLAGSAGAWIADITMF</sequence>
<dbReference type="OrthoDB" id="9807790at2"/>
<evidence type="ECO:0000259" key="7">
    <source>
        <dbReference type="Pfam" id="PF13491"/>
    </source>
</evidence>
<evidence type="ECO:0000256" key="2">
    <source>
        <dbReference type="ARBA" id="ARBA00022475"/>
    </source>
</evidence>
<proteinExistence type="predicted"/>
<dbReference type="AlphaFoldDB" id="R1F1T9"/>
<evidence type="ECO:0000256" key="5">
    <source>
        <dbReference type="ARBA" id="ARBA00023136"/>
    </source>
</evidence>
<accession>R1F1T9</accession>